<evidence type="ECO:0000313" key="12">
    <source>
        <dbReference type="Proteomes" id="UP001623349"/>
    </source>
</evidence>
<evidence type="ECO:0000256" key="5">
    <source>
        <dbReference type="ARBA" id="ARBA00022824"/>
    </source>
</evidence>
<dbReference type="EMBL" id="BAAFST010000016">
    <property type="protein sequence ID" value="GAB1300147.1"/>
    <property type="molecule type" value="Genomic_DNA"/>
</dbReference>
<evidence type="ECO:0000256" key="2">
    <source>
        <dbReference type="ARBA" id="ARBA00010799"/>
    </source>
</evidence>
<reference evidence="11 12" key="1">
    <citation type="submission" date="2024-08" db="EMBL/GenBank/DDBJ databases">
        <title>The draft genome of Apodemus speciosus.</title>
        <authorList>
            <person name="Nabeshima K."/>
            <person name="Suzuki S."/>
            <person name="Onuma M."/>
        </authorList>
    </citation>
    <scope>NUCLEOTIDE SEQUENCE [LARGE SCALE GENOMIC DNA]</scope>
    <source>
        <strain evidence="11">IB14-021</strain>
    </source>
</reference>
<evidence type="ECO:0000313" key="11">
    <source>
        <dbReference type="EMBL" id="GAB1300147.1"/>
    </source>
</evidence>
<protein>
    <recommendedName>
        <fullName evidence="3">Guided entry of tail-anchored proteins factor 1</fullName>
    </recommendedName>
    <alternativeName>
        <fullName evidence="8">Tail-anchored protein insertion receptor WRB</fullName>
    </alternativeName>
    <alternativeName>
        <fullName evidence="9">Tryptophan-rich basic protein</fullName>
    </alternativeName>
</protein>
<sequence>MVLKKNAEQDSQMRAEIQDMKHELSTVNKTDEFARCPRLERKINKMMDKLKIHVKARTAQWAKIKWFVSVAFYVLPAALMISLVWKCYSVPVAMVPSKRIARLDRLEPYLLE</sequence>
<evidence type="ECO:0000256" key="6">
    <source>
        <dbReference type="ARBA" id="ARBA00022989"/>
    </source>
</evidence>
<keyword evidence="7 10" id="KW-0472">Membrane</keyword>
<proteinExistence type="inferred from homology"/>
<evidence type="ECO:0000256" key="8">
    <source>
        <dbReference type="ARBA" id="ARBA00032437"/>
    </source>
</evidence>
<dbReference type="PANTHER" id="PTHR42650:SF1">
    <property type="entry name" value="GUIDED ENTRY OF TAIL-ANCHORED PROTEINS FACTOR 1"/>
    <property type="match status" value="1"/>
</dbReference>
<dbReference type="InterPro" id="IPR029012">
    <property type="entry name" value="Helix_hairpin_bin_sf"/>
</dbReference>
<comment type="similarity">
    <text evidence="2">Belongs to the WRB/GET1 family.</text>
</comment>
<keyword evidence="6 10" id="KW-1133">Transmembrane helix</keyword>
<keyword evidence="12" id="KW-1185">Reference proteome</keyword>
<dbReference type="InterPro" id="IPR028945">
    <property type="entry name" value="Get1"/>
</dbReference>
<dbReference type="Gene3D" id="1.10.287.660">
    <property type="entry name" value="Helix hairpin bin"/>
    <property type="match status" value="1"/>
</dbReference>
<gene>
    <name evidence="11" type="ORF">APTSU1_001538500</name>
</gene>
<keyword evidence="5" id="KW-0256">Endoplasmic reticulum</keyword>
<comment type="caution">
    <text evidence="11">The sequence shown here is derived from an EMBL/GenBank/DDBJ whole genome shotgun (WGS) entry which is preliminary data.</text>
</comment>
<evidence type="ECO:0000256" key="3">
    <source>
        <dbReference type="ARBA" id="ARBA00017951"/>
    </source>
</evidence>
<dbReference type="Proteomes" id="UP001623349">
    <property type="component" value="Unassembled WGS sequence"/>
</dbReference>
<evidence type="ECO:0000256" key="7">
    <source>
        <dbReference type="ARBA" id="ARBA00023136"/>
    </source>
</evidence>
<evidence type="ECO:0000256" key="10">
    <source>
        <dbReference type="SAM" id="Phobius"/>
    </source>
</evidence>
<evidence type="ECO:0000256" key="4">
    <source>
        <dbReference type="ARBA" id="ARBA00022692"/>
    </source>
</evidence>
<feature type="transmembrane region" description="Helical" evidence="10">
    <location>
        <begin position="66"/>
        <end position="85"/>
    </location>
</feature>
<dbReference type="Pfam" id="PF04420">
    <property type="entry name" value="CHD5"/>
    <property type="match status" value="1"/>
</dbReference>
<evidence type="ECO:0000256" key="9">
    <source>
        <dbReference type="ARBA" id="ARBA00033006"/>
    </source>
</evidence>
<comment type="subcellular location">
    <subcellularLocation>
        <location evidence="1">Endoplasmic reticulum membrane</location>
        <topology evidence="1">Multi-pass membrane protein</topology>
    </subcellularLocation>
</comment>
<evidence type="ECO:0000256" key="1">
    <source>
        <dbReference type="ARBA" id="ARBA00004477"/>
    </source>
</evidence>
<keyword evidence="4 10" id="KW-0812">Transmembrane</keyword>
<dbReference type="PANTHER" id="PTHR42650">
    <property type="entry name" value="TAIL-ANCHORED PROTEIN INSERTION RECEPTOR WRB"/>
    <property type="match status" value="1"/>
</dbReference>
<organism evidence="11 12">
    <name type="scientific">Apodemus speciosus</name>
    <name type="common">Large Japanese field mouse</name>
    <dbReference type="NCBI Taxonomy" id="105296"/>
    <lineage>
        <taxon>Eukaryota</taxon>
        <taxon>Metazoa</taxon>
        <taxon>Chordata</taxon>
        <taxon>Craniata</taxon>
        <taxon>Vertebrata</taxon>
        <taxon>Euteleostomi</taxon>
        <taxon>Mammalia</taxon>
        <taxon>Eutheria</taxon>
        <taxon>Euarchontoglires</taxon>
        <taxon>Glires</taxon>
        <taxon>Rodentia</taxon>
        <taxon>Myomorpha</taxon>
        <taxon>Muroidea</taxon>
        <taxon>Muridae</taxon>
        <taxon>Murinae</taxon>
        <taxon>Apodemus</taxon>
    </lineage>
</organism>
<name>A0ABQ0FLM9_APOSI</name>
<accession>A0ABQ0FLM9</accession>